<sequence>MIRFMAPDLPSPSGGIKVIYRYVEHLQALGHDARVWHGTSGFRYPSWGSTATVETGSRLEFDAGDVLVMPETGGSKWSFLTEGQPVVMLCQGMDFVFSNSDFLTDEPGAYPGWPQATAAISVSDAIDTFLRRACHDGFPVHNVPVQIEDWFQPTTKERRIALMPRRRREDLLGAVQLIRRSGRLGDWEIVLIDGMTQQQVADELGRAAIFLFGAEREGVGLPGAEAMASGCYVVGFTGDGAKEYMLPQHSSVIADSDVVDMCDRTLEAMAWFEEDRGLFDQRAAQAREWVRHRHSGEVVRERLRTAFDAITAPGSSSLIPVPTVLPHYQSHAPASDPYNRARIATRRIGRRVVGRLQGHVR</sequence>
<evidence type="ECO:0000313" key="2">
    <source>
        <dbReference type="Proteomes" id="UP001501161"/>
    </source>
</evidence>
<evidence type="ECO:0000313" key="1">
    <source>
        <dbReference type="EMBL" id="GAA2115862.1"/>
    </source>
</evidence>
<reference evidence="1 2" key="1">
    <citation type="journal article" date="2019" name="Int. J. Syst. Evol. Microbiol.">
        <title>The Global Catalogue of Microorganisms (GCM) 10K type strain sequencing project: providing services to taxonomists for standard genome sequencing and annotation.</title>
        <authorList>
            <consortium name="The Broad Institute Genomics Platform"/>
            <consortium name="The Broad Institute Genome Sequencing Center for Infectious Disease"/>
            <person name="Wu L."/>
            <person name="Ma J."/>
        </authorList>
    </citation>
    <scope>NUCLEOTIDE SEQUENCE [LARGE SCALE GENOMIC DNA]</scope>
    <source>
        <strain evidence="1 2">JCM 13813</strain>
    </source>
</reference>
<dbReference type="RefSeq" id="WP_231250911.1">
    <property type="nucleotide sequence ID" value="NZ_BAAAMQ010000017.1"/>
</dbReference>
<protein>
    <recommendedName>
        <fullName evidence="3">Glycosyl transferase family 1 domain-containing protein</fullName>
    </recommendedName>
</protein>
<name>A0ABN2XRD6_9ACTN</name>
<gene>
    <name evidence="1" type="ORF">GCM10009726_35000</name>
</gene>
<proteinExistence type="predicted"/>
<dbReference type="Gene3D" id="3.40.50.2000">
    <property type="entry name" value="Glycogen Phosphorylase B"/>
    <property type="match status" value="1"/>
</dbReference>
<dbReference type="Proteomes" id="UP001501161">
    <property type="component" value="Unassembled WGS sequence"/>
</dbReference>
<organism evidence="1 2">
    <name type="scientific">Nocardioides furvisabuli</name>
    <dbReference type="NCBI Taxonomy" id="375542"/>
    <lineage>
        <taxon>Bacteria</taxon>
        <taxon>Bacillati</taxon>
        <taxon>Actinomycetota</taxon>
        <taxon>Actinomycetes</taxon>
        <taxon>Propionibacteriales</taxon>
        <taxon>Nocardioidaceae</taxon>
        <taxon>Nocardioides</taxon>
    </lineage>
</organism>
<keyword evidence="2" id="KW-1185">Reference proteome</keyword>
<dbReference type="Pfam" id="PF13692">
    <property type="entry name" value="Glyco_trans_1_4"/>
    <property type="match status" value="1"/>
</dbReference>
<dbReference type="EMBL" id="BAAAMQ010000017">
    <property type="protein sequence ID" value="GAA2115862.1"/>
    <property type="molecule type" value="Genomic_DNA"/>
</dbReference>
<evidence type="ECO:0008006" key="3">
    <source>
        <dbReference type="Google" id="ProtNLM"/>
    </source>
</evidence>
<dbReference type="SUPFAM" id="SSF53756">
    <property type="entry name" value="UDP-Glycosyltransferase/glycogen phosphorylase"/>
    <property type="match status" value="1"/>
</dbReference>
<comment type="caution">
    <text evidence="1">The sequence shown here is derived from an EMBL/GenBank/DDBJ whole genome shotgun (WGS) entry which is preliminary data.</text>
</comment>
<accession>A0ABN2XRD6</accession>